<dbReference type="Pfam" id="PF00249">
    <property type="entry name" value="Myb_DNA-binding"/>
    <property type="match status" value="1"/>
</dbReference>
<dbReference type="PANTHER" id="PTHR10641:SF1244">
    <property type="entry name" value="TRICHOME DIFFERENTIATION PROTEIN GL1-LIKE"/>
    <property type="match status" value="1"/>
</dbReference>
<dbReference type="Proteomes" id="UP000243975">
    <property type="component" value="Unassembled WGS sequence"/>
</dbReference>
<dbReference type="Gene3D" id="1.10.10.60">
    <property type="entry name" value="Homeodomain-like"/>
    <property type="match status" value="1"/>
</dbReference>
<reference evidence="6 7" key="1">
    <citation type="journal article" date="2016" name="Sci. Rep.">
        <title>The genome sequence of the outbreeding globe artichoke constructed de novo incorporating a phase-aware low-pass sequencing strategy of F1 progeny.</title>
        <authorList>
            <person name="Scaglione D."/>
            <person name="Reyes-Chin-Wo S."/>
            <person name="Acquadro A."/>
            <person name="Froenicke L."/>
            <person name="Portis E."/>
            <person name="Beitel C."/>
            <person name="Tirone M."/>
            <person name="Mauro R."/>
            <person name="Lo Monaco A."/>
            <person name="Mauromicale G."/>
            <person name="Faccioli P."/>
            <person name="Cattivelli L."/>
            <person name="Rieseberg L."/>
            <person name="Michelmore R."/>
            <person name="Lanteri S."/>
        </authorList>
    </citation>
    <scope>NUCLEOTIDE SEQUENCE [LARGE SCALE GENOMIC DNA]</scope>
    <source>
        <strain evidence="6">2C</strain>
    </source>
</reference>
<feature type="domain" description="HTH myb-type" evidence="5">
    <location>
        <begin position="31"/>
        <end position="68"/>
    </location>
</feature>
<dbReference type="PROSITE" id="PS50090">
    <property type="entry name" value="MYB_LIKE"/>
    <property type="match status" value="1"/>
</dbReference>
<name>A0A103XU95_CYNCS</name>
<evidence type="ECO:0000259" key="4">
    <source>
        <dbReference type="PROSITE" id="PS50090"/>
    </source>
</evidence>
<evidence type="ECO:0000259" key="5">
    <source>
        <dbReference type="PROSITE" id="PS51294"/>
    </source>
</evidence>
<dbReference type="InterPro" id="IPR017930">
    <property type="entry name" value="Myb_dom"/>
</dbReference>
<keyword evidence="3" id="KW-0539">Nucleus</keyword>
<keyword evidence="7" id="KW-1185">Reference proteome</keyword>
<evidence type="ECO:0000313" key="6">
    <source>
        <dbReference type="EMBL" id="KVH97028.1"/>
    </source>
</evidence>
<dbReference type="InterPro" id="IPR001005">
    <property type="entry name" value="SANT/Myb"/>
</dbReference>
<gene>
    <name evidence="6" type="ORF">Ccrd_000878</name>
</gene>
<dbReference type="Gramene" id="KVH97028">
    <property type="protein sequence ID" value="KVH97028"/>
    <property type="gene ID" value="Ccrd_000878"/>
</dbReference>
<accession>A0A103XU95</accession>
<dbReference type="SUPFAM" id="SSF46689">
    <property type="entry name" value="Homeodomain-like"/>
    <property type="match status" value="1"/>
</dbReference>
<evidence type="ECO:0000256" key="3">
    <source>
        <dbReference type="ARBA" id="ARBA00023242"/>
    </source>
</evidence>
<keyword evidence="6" id="KW-0371">Homeobox</keyword>
<dbReference type="InterPro" id="IPR009057">
    <property type="entry name" value="Homeodomain-like_sf"/>
</dbReference>
<evidence type="ECO:0000256" key="2">
    <source>
        <dbReference type="ARBA" id="ARBA00023125"/>
    </source>
</evidence>
<comment type="subcellular location">
    <subcellularLocation>
        <location evidence="1">Nucleus</location>
    </subcellularLocation>
</comment>
<dbReference type="EMBL" id="LEKV01003881">
    <property type="protein sequence ID" value="KVH97028.1"/>
    <property type="molecule type" value="Genomic_DNA"/>
</dbReference>
<dbReference type="PROSITE" id="PS51294">
    <property type="entry name" value="HTH_MYB"/>
    <property type="match status" value="1"/>
</dbReference>
<dbReference type="PANTHER" id="PTHR10641">
    <property type="entry name" value="MYB FAMILY TRANSCRIPTION FACTOR"/>
    <property type="match status" value="1"/>
</dbReference>
<dbReference type="AlphaFoldDB" id="A0A103XU95"/>
<keyword evidence="2 6" id="KW-0238">DNA-binding</keyword>
<evidence type="ECO:0000256" key="1">
    <source>
        <dbReference type="ARBA" id="ARBA00004123"/>
    </source>
</evidence>
<feature type="domain" description="Myb-like" evidence="4">
    <location>
        <begin position="31"/>
        <end position="68"/>
    </location>
</feature>
<sequence>MVEPSWRGRDQFPYLLLQSTTVMRTPTSDIKTGLKKGSWSREEDQMLISYISRYGIWNWSQMPRFAGK</sequence>
<dbReference type="GO" id="GO:0003677">
    <property type="term" value="F:DNA binding"/>
    <property type="evidence" value="ECO:0007669"/>
    <property type="project" value="UniProtKB-KW"/>
</dbReference>
<dbReference type="GO" id="GO:0005634">
    <property type="term" value="C:nucleus"/>
    <property type="evidence" value="ECO:0007669"/>
    <property type="project" value="UniProtKB-SubCell"/>
</dbReference>
<organism evidence="6 7">
    <name type="scientific">Cynara cardunculus var. scolymus</name>
    <name type="common">Globe artichoke</name>
    <name type="synonym">Cynara scolymus</name>
    <dbReference type="NCBI Taxonomy" id="59895"/>
    <lineage>
        <taxon>Eukaryota</taxon>
        <taxon>Viridiplantae</taxon>
        <taxon>Streptophyta</taxon>
        <taxon>Embryophyta</taxon>
        <taxon>Tracheophyta</taxon>
        <taxon>Spermatophyta</taxon>
        <taxon>Magnoliopsida</taxon>
        <taxon>eudicotyledons</taxon>
        <taxon>Gunneridae</taxon>
        <taxon>Pentapetalae</taxon>
        <taxon>asterids</taxon>
        <taxon>campanulids</taxon>
        <taxon>Asterales</taxon>
        <taxon>Asteraceae</taxon>
        <taxon>Carduoideae</taxon>
        <taxon>Cardueae</taxon>
        <taxon>Carduinae</taxon>
        <taxon>Cynara</taxon>
    </lineage>
</organism>
<comment type="caution">
    <text evidence="6">The sequence shown here is derived from an EMBL/GenBank/DDBJ whole genome shotgun (WGS) entry which is preliminary data.</text>
</comment>
<proteinExistence type="predicted"/>
<evidence type="ECO:0000313" key="7">
    <source>
        <dbReference type="Proteomes" id="UP000243975"/>
    </source>
</evidence>
<dbReference type="CDD" id="cd00167">
    <property type="entry name" value="SANT"/>
    <property type="match status" value="1"/>
</dbReference>
<protein>
    <submittedName>
        <fullName evidence="6">Homeodomain-like protein</fullName>
    </submittedName>
</protein>
<dbReference type="InterPro" id="IPR015495">
    <property type="entry name" value="Myb_TF_plants"/>
</dbReference>
<dbReference type="STRING" id="59895.A0A103XU95"/>